<dbReference type="Proteomes" id="UP000002358">
    <property type="component" value="Unassembled WGS sequence"/>
</dbReference>
<dbReference type="EnsemblMetazoa" id="XM_016988182">
    <property type="protein sequence ID" value="XP_016843671"/>
    <property type="gene ID" value="LOC107981736"/>
</dbReference>
<dbReference type="AlphaFoldDB" id="A0A7M7M2I7"/>
<accession>A0A7M7M2I7</accession>
<organism evidence="2 3">
    <name type="scientific">Nasonia vitripennis</name>
    <name type="common">Parasitic wasp</name>
    <dbReference type="NCBI Taxonomy" id="7425"/>
    <lineage>
        <taxon>Eukaryota</taxon>
        <taxon>Metazoa</taxon>
        <taxon>Ecdysozoa</taxon>
        <taxon>Arthropoda</taxon>
        <taxon>Hexapoda</taxon>
        <taxon>Insecta</taxon>
        <taxon>Pterygota</taxon>
        <taxon>Neoptera</taxon>
        <taxon>Endopterygota</taxon>
        <taxon>Hymenoptera</taxon>
        <taxon>Apocrita</taxon>
        <taxon>Proctotrupomorpha</taxon>
        <taxon>Chalcidoidea</taxon>
        <taxon>Pteromalidae</taxon>
        <taxon>Pteromalinae</taxon>
        <taxon>Nasonia</taxon>
    </lineage>
</organism>
<feature type="region of interest" description="Disordered" evidence="1">
    <location>
        <begin position="1"/>
        <end position="20"/>
    </location>
</feature>
<dbReference type="EnsemblMetazoa" id="XM_016988183">
    <property type="protein sequence ID" value="XP_016843672"/>
    <property type="gene ID" value="LOC107981736"/>
</dbReference>
<dbReference type="GeneID" id="107981736"/>
<dbReference type="RefSeq" id="XP_016843671.1">
    <property type="nucleotide sequence ID" value="XM_016988182.2"/>
</dbReference>
<proteinExistence type="predicted"/>
<name>A0A7M7M2I7_NASVI</name>
<dbReference type="InParanoid" id="A0A7M7M2I7"/>
<evidence type="ECO:0000256" key="1">
    <source>
        <dbReference type="SAM" id="MobiDB-lite"/>
    </source>
</evidence>
<reference evidence="2" key="1">
    <citation type="submission" date="2021-01" db="UniProtKB">
        <authorList>
            <consortium name="EnsemblMetazoa"/>
        </authorList>
    </citation>
    <scope>IDENTIFICATION</scope>
</reference>
<evidence type="ECO:0000313" key="2">
    <source>
        <dbReference type="EnsemblMetazoa" id="XP_016843673"/>
    </source>
</evidence>
<dbReference type="RefSeq" id="XP_031781560.1">
    <property type="nucleotide sequence ID" value="XM_031925700.1"/>
</dbReference>
<sequence>MDSTGENSNSSSGSADDENMMKIIRVVTSIENGDLQPGGIESSMQQDDMRVHSNTDEAESDNIARVKRRKTMDKHESRDAESQLRDQHSCLILDMFDPAKVQTRVIRNPFAIIT</sequence>
<dbReference type="EnsemblMetazoa" id="XM_016988184">
    <property type="protein sequence ID" value="XP_016843673"/>
    <property type="gene ID" value="LOC107981736"/>
</dbReference>
<dbReference type="RefSeq" id="XP_016843672.1">
    <property type="nucleotide sequence ID" value="XM_016988183.2"/>
</dbReference>
<dbReference type="EnsemblMetazoa" id="XM_031925700">
    <property type="protein sequence ID" value="XP_031781560"/>
    <property type="gene ID" value="LOC107981736"/>
</dbReference>
<feature type="region of interest" description="Disordered" evidence="1">
    <location>
        <begin position="33"/>
        <end position="62"/>
    </location>
</feature>
<evidence type="ECO:0000313" key="3">
    <source>
        <dbReference type="Proteomes" id="UP000002358"/>
    </source>
</evidence>
<dbReference type="RefSeq" id="XP_016843673.1">
    <property type="nucleotide sequence ID" value="XM_016988184.2"/>
</dbReference>
<feature type="compositionally biased region" description="Low complexity" evidence="1">
    <location>
        <begin position="1"/>
        <end position="14"/>
    </location>
</feature>
<protein>
    <submittedName>
        <fullName evidence="2">Uncharacterized protein</fullName>
    </submittedName>
</protein>
<dbReference type="KEGG" id="nvi:107981736"/>
<keyword evidence="3" id="KW-1185">Reference proteome</keyword>